<keyword evidence="5" id="KW-1185">Reference proteome</keyword>
<organism evidence="4 5">
    <name type="scientific">Dokdonia pacifica</name>
    <dbReference type="NCBI Taxonomy" id="1627892"/>
    <lineage>
        <taxon>Bacteria</taxon>
        <taxon>Pseudomonadati</taxon>
        <taxon>Bacteroidota</taxon>
        <taxon>Flavobacteriia</taxon>
        <taxon>Flavobacteriales</taxon>
        <taxon>Flavobacteriaceae</taxon>
        <taxon>Dokdonia</taxon>
    </lineage>
</organism>
<dbReference type="Proteomes" id="UP000198379">
    <property type="component" value="Unassembled WGS sequence"/>
</dbReference>
<dbReference type="EMBL" id="FZNY01000010">
    <property type="protein sequence ID" value="SNS29435.1"/>
    <property type="molecule type" value="Genomic_DNA"/>
</dbReference>
<dbReference type="AlphaFoldDB" id="A0A239DAR6"/>
<evidence type="ECO:0000256" key="1">
    <source>
        <dbReference type="ARBA" id="ARBA00022614"/>
    </source>
</evidence>
<accession>A0A239DAR6</accession>
<dbReference type="OrthoDB" id="8901262at2"/>
<evidence type="ECO:0000259" key="3">
    <source>
        <dbReference type="PROSITE" id="PS50222"/>
    </source>
</evidence>
<sequence length="233" mass="26649">MFKKVVHICLFLQVFSVFSQDIDIPDKNFLNALLIAGTEESDDTLLGNTIIDKNGDGKIQEEEALKILKLTVSGKHIKSLQGIAHFKHLMYLNVAINDLTTIDLSKNKYLEILDVRGNDLKELQLEKLSNLYWLSCSFNNLQELNFSKNLNLKILDCKLNSIKRLDLSMLTKVHTIYCGYNNDLEYLNLLNNKNLSTLRVEGTEKLQCILVEDGLELSNFQKDEHQILGRTCN</sequence>
<keyword evidence="2" id="KW-0677">Repeat</keyword>
<dbReference type="Gene3D" id="3.80.10.10">
    <property type="entry name" value="Ribonuclease Inhibitor"/>
    <property type="match status" value="1"/>
</dbReference>
<evidence type="ECO:0000313" key="4">
    <source>
        <dbReference type="EMBL" id="SNS29435.1"/>
    </source>
</evidence>
<dbReference type="GO" id="GO:0005509">
    <property type="term" value="F:calcium ion binding"/>
    <property type="evidence" value="ECO:0007669"/>
    <property type="project" value="InterPro"/>
</dbReference>
<evidence type="ECO:0000256" key="2">
    <source>
        <dbReference type="ARBA" id="ARBA00022737"/>
    </source>
</evidence>
<dbReference type="InterPro" id="IPR052574">
    <property type="entry name" value="CDIRP"/>
</dbReference>
<dbReference type="PROSITE" id="PS50222">
    <property type="entry name" value="EF_HAND_2"/>
    <property type="match status" value="1"/>
</dbReference>
<dbReference type="PANTHER" id="PTHR47566:SF1">
    <property type="entry name" value="PROTEIN NUD1"/>
    <property type="match status" value="1"/>
</dbReference>
<dbReference type="InterPro" id="IPR002048">
    <property type="entry name" value="EF_hand_dom"/>
</dbReference>
<keyword evidence="1" id="KW-0433">Leucine-rich repeat</keyword>
<dbReference type="RefSeq" id="WP_143337220.1">
    <property type="nucleotide sequence ID" value="NZ_BMEP01000010.1"/>
</dbReference>
<dbReference type="SUPFAM" id="SSF52058">
    <property type="entry name" value="L domain-like"/>
    <property type="match status" value="1"/>
</dbReference>
<dbReference type="InterPro" id="IPR032675">
    <property type="entry name" value="LRR_dom_sf"/>
</dbReference>
<proteinExistence type="predicted"/>
<evidence type="ECO:0000313" key="5">
    <source>
        <dbReference type="Proteomes" id="UP000198379"/>
    </source>
</evidence>
<feature type="domain" description="EF-hand" evidence="3">
    <location>
        <begin position="51"/>
        <end position="74"/>
    </location>
</feature>
<dbReference type="GO" id="GO:0035591">
    <property type="term" value="F:signaling adaptor activity"/>
    <property type="evidence" value="ECO:0007669"/>
    <property type="project" value="TreeGrafter"/>
</dbReference>
<reference evidence="4 5" key="1">
    <citation type="submission" date="2017-06" db="EMBL/GenBank/DDBJ databases">
        <authorList>
            <person name="Kim H.J."/>
            <person name="Triplett B.A."/>
        </authorList>
    </citation>
    <scope>NUCLEOTIDE SEQUENCE [LARGE SCALE GENOMIC DNA]</scope>
    <source>
        <strain evidence="4 5">DSM 25597</strain>
    </source>
</reference>
<gene>
    <name evidence="4" type="ORF">SAMN06265376_11076</name>
</gene>
<name>A0A239DAR6_9FLAO</name>
<protein>
    <recommendedName>
        <fullName evidence="3">EF-hand domain-containing protein</fullName>
    </recommendedName>
</protein>
<dbReference type="PANTHER" id="PTHR47566">
    <property type="match status" value="1"/>
</dbReference>